<accession>A0AAD8IBN7</accession>
<dbReference type="InterPro" id="IPR012967">
    <property type="entry name" value="COMT_dimerisation"/>
</dbReference>
<feature type="domain" description="O-methyltransferase dimerisation" evidence="1">
    <location>
        <begin position="25"/>
        <end position="100"/>
    </location>
</feature>
<dbReference type="SUPFAM" id="SSF46785">
    <property type="entry name" value="Winged helix' DNA-binding domain"/>
    <property type="match status" value="1"/>
</dbReference>
<dbReference type="AlphaFoldDB" id="A0AAD8IBN7"/>
<proteinExistence type="predicted"/>
<keyword evidence="3" id="KW-1185">Reference proteome</keyword>
<dbReference type="Proteomes" id="UP001237642">
    <property type="component" value="Unassembled WGS sequence"/>
</dbReference>
<evidence type="ECO:0000313" key="3">
    <source>
        <dbReference type="Proteomes" id="UP001237642"/>
    </source>
</evidence>
<gene>
    <name evidence="2" type="ORF">POM88_028207</name>
</gene>
<protein>
    <submittedName>
        <fullName evidence="2">Dimerization domain-containing protein</fullName>
    </submittedName>
</protein>
<dbReference type="InterPro" id="IPR036388">
    <property type="entry name" value="WH-like_DNA-bd_sf"/>
</dbReference>
<dbReference type="Pfam" id="PF08100">
    <property type="entry name" value="Dimerisation"/>
    <property type="match status" value="1"/>
</dbReference>
<dbReference type="Gene3D" id="1.10.10.10">
    <property type="entry name" value="Winged helix-like DNA-binding domain superfamily/Winged helix DNA-binding domain"/>
    <property type="match status" value="1"/>
</dbReference>
<dbReference type="InterPro" id="IPR036390">
    <property type="entry name" value="WH_DNA-bd_sf"/>
</dbReference>
<evidence type="ECO:0000313" key="2">
    <source>
        <dbReference type="EMBL" id="KAK1381463.1"/>
    </source>
</evidence>
<name>A0AAD8IBN7_9APIA</name>
<evidence type="ECO:0000259" key="1">
    <source>
        <dbReference type="Pfam" id="PF08100"/>
    </source>
</evidence>
<comment type="caution">
    <text evidence="2">The sequence shown here is derived from an EMBL/GenBank/DDBJ whole genome shotgun (WGS) entry which is preliminary data.</text>
</comment>
<dbReference type="GO" id="GO:0046983">
    <property type="term" value="F:protein dimerization activity"/>
    <property type="evidence" value="ECO:0007669"/>
    <property type="project" value="InterPro"/>
</dbReference>
<reference evidence="2" key="1">
    <citation type="submission" date="2023-02" db="EMBL/GenBank/DDBJ databases">
        <title>Genome of toxic invasive species Heracleum sosnowskyi carries increased number of genes despite the absence of recent whole-genome duplications.</title>
        <authorList>
            <person name="Schelkunov M."/>
            <person name="Shtratnikova V."/>
            <person name="Makarenko M."/>
            <person name="Klepikova A."/>
            <person name="Omelchenko D."/>
            <person name="Novikova G."/>
            <person name="Obukhova E."/>
            <person name="Bogdanov V."/>
            <person name="Penin A."/>
            <person name="Logacheva M."/>
        </authorList>
    </citation>
    <scope>NUCLEOTIDE SEQUENCE</scope>
    <source>
        <strain evidence="2">Hsosn_3</strain>
        <tissue evidence="2">Leaf</tissue>
    </source>
</reference>
<dbReference type="EMBL" id="JAUIZM010000006">
    <property type="protein sequence ID" value="KAK1381463.1"/>
    <property type="molecule type" value="Genomic_DNA"/>
</dbReference>
<organism evidence="2 3">
    <name type="scientific">Heracleum sosnowskyi</name>
    <dbReference type="NCBI Taxonomy" id="360622"/>
    <lineage>
        <taxon>Eukaryota</taxon>
        <taxon>Viridiplantae</taxon>
        <taxon>Streptophyta</taxon>
        <taxon>Embryophyta</taxon>
        <taxon>Tracheophyta</taxon>
        <taxon>Spermatophyta</taxon>
        <taxon>Magnoliopsida</taxon>
        <taxon>eudicotyledons</taxon>
        <taxon>Gunneridae</taxon>
        <taxon>Pentapetalae</taxon>
        <taxon>asterids</taxon>
        <taxon>campanulids</taxon>
        <taxon>Apiales</taxon>
        <taxon>Apiaceae</taxon>
        <taxon>Apioideae</taxon>
        <taxon>apioid superclade</taxon>
        <taxon>Tordylieae</taxon>
        <taxon>Tordyliinae</taxon>
        <taxon>Heracleum</taxon>
    </lineage>
</organism>
<reference evidence="2" key="2">
    <citation type="submission" date="2023-05" db="EMBL/GenBank/DDBJ databases">
        <authorList>
            <person name="Schelkunov M.I."/>
        </authorList>
    </citation>
    <scope>NUCLEOTIDE SEQUENCE</scope>
    <source>
        <strain evidence="2">Hsosn_3</strain>
        <tissue evidence="2">Leaf</tissue>
    </source>
</reference>
<sequence>MERMTKNEATHENEETAQGQVDTLRFVHGFAEMAVVKCAVELGIPDILEKHAEPMTLSQLSSSLACSSAPLFRGLFKEKKTNQGSMGYVQTPMSRLLVKDGNNSFASENCGVMCQAPAGVWFR</sequence>